<evidence type="ECO:0000313" key="3">
    <source>
        <dbReference type="Proteomes" id="UP000216035"/>
    </source>
</evidence>
<dbReference type="OrthoDB" id="129082at2"/>
<gene>
    <name evidence="2" type="ORF">CHX27_03795</name>
</gene>
<dbReference type="AlphaFoldDB" id="A0A256A151"/>
<keyword evidence="1" id="KW-0812">Transmembrane</keyword>
<name>A0A256A151_9FLAO</name>
<dbReference type="EMBL" id="NOXX01000156">
    <property type="protein sequence ID" value="OYQ46834.1"/>
    <property type="molecule type" value="Genomic_DNA"/>
</dbReference>
<accession>A0A256A151</accession>
<dbReference type="Proteomes" id="UP000216035">
    <property type="component" value="Unassembled WGS sequence"/>
</dbReference>
<feature type="transmembrane region" description="Helical" evidence="1">
    <location>
        <begin position="65"/>
        <end position="83"/>
    </location>
</feature>
<feature type="transmembrane region" description="Helical" evidence="1">
    <location>
        <begin position="95"/>
        <end position="115"/>
    </location>
</feature>
<feature type="transmembrane region" description="Helical" evidence="1">
    <location>
        <begin position="12"/>
        <end position="29"/>
    </location>
</feature>
<keyword evidence="1" id="KW-1133">Transmembrane helix</keyword>
<sequence>MNLVNTKVHGIIDYLFVGILWIAPFVLGLEEKAAIASASLGGIHLLVTALTNFELGLLRFIPIKIHSLIELIVPFVLVGFAVFLGEVESDFSRNYFLSVAFLVLLTWWITDYSTYIDYDNL</sequence>
<comment type="caution">
    <text evidence="2">The sequence shown here is derived from an EMBL/GenBank/DDBJ whole genome shotgun (WGS) entry which is preliminary data.</text>
</comment>
<organism evidence="2 3">
    <name type="scientific">Flavobacterium aurantiibacter</name>
    <dbReference type="NCBI Taxonomy" id="2023067"/>
    <lineage>
        <taxon>Bacteria</taxon>
        <taxon>Pseudomonadati</taxon>
        <taxon>Bacteroidota</taxon>
        <taxon>Flavobacteriia</taxon>
        <taxon>Flavobacteriales</taxon>
        <taxon>Flavobacteriaceae</taxon>
        <taxon>Flavobacterium</taxon>
    </lineage>
</organism>
<dbReference type="RefSeq" id="WP_094485438.1">
    <property type="nucleotide sequence ID" value="NZ_NOXX01000156.1"/>
</dbReference>
<evidence type="ECO:0000256" key="1">
    <source>
        <dbReference type="SAM" id="Phobius"/>
    </source>
</evidence>
<keyword evidence="1" id="KW-0472">Membrane</keyword>
<protein>
    <submittedName>
        <fullName evidence="2">Uncharacterized protein</fullName>
    </submittedName>
</protein>
<proteinExistence type="predicted"/>
<keyword evidence="3" id="KW-1185">Reference proteome</keyword>
<feature type="transmembrane region" description="Helical" evidence="1">
    <location>
        <begin position="35"/>
        <end position="53"/>
    </location>
</feature>
<evidence type="ECO:0000313" key="2">
    <source>
        <dbReference type="EMBL" id="OYQ46834.1"/>
    </source>
</evidence>
<reference evidence="2 3" key="1">
    <citation type="submission" date="2017-07" db="EMBL/GenBank/DDBJ databases">
        <title>Flavobacterium cyanobacteriorum sp. nov., isolated from cyanobacterial aggregates in a eutrophic lake.</title>
        <authorList>
            <person name="Cai H."/>
        </authorList>
    </citation>
    <scope>NUCLEOTIDE SEQUENCE [LARGE SCALE GENOMIC DNA]</scope>
    <source>
        <strain evidence="2 3">TH167</strain>
    </source>
</reference>